<accession>A0ABW2EQC7</accession>
<dbReference type="Gene3D" id="1.10.443.10">
    <property type="entry name" value="Intergrase catalytic core"/>
    <property type="match status" value="1"/>
</dbReference>
<keyword evidence="8" id="KW-1185">Reference proteome</keyword>
<keyword evidence="3" id="KW-0233">DNA recombination</keyword>
<dbReference type="InterPro" id="IPR050090">
    <property type="entry name" value="Tyrosine_recombinase_XerCD"/>
</dbReference>
<gene>
    <name evidence="7" type="ORF">ACFQIC_12955</name>
</gene>
<evidence type="ECO:0000259" key="5">
    <source>
        <dbReference type="PROSITE" id="PS51898"/>
    </source>
</evidence>
<dbReference type="InterPro" id="IPR011010">
    <property type="entry name" value="DNA_brk_join_enz"/>
</dbReference>
<dbReference type="RefSeq" id="WP_204709713.1">
    <property type="nucleotide sequence ID" value="NZ_JBHSZV010000032.1"/>
</dbReference>
<evidence type="ECO:0000256" key="1">
    <source>
        <dbReference type="ARBA" id="ARBA00008857"/>
    </source>
</evidence>
<feature type="domain" description="Core-binding (CB)" evidence="6">
    <location>
        <begin position="27"/>
        <end position="114"/>
    </location>
</feature>
<evidence type="ECO:0000259" key="6">
    <source>
        <dbReference type="PROSITE" id="PS51900"/>
    </source>
</evidence>
<evidence type="ECO:0000313" key="7">
    <source>
        <dbReference type="EMBL" id="MFC7062762.1"/>
    </source>
</evidence>
<reference evidence="8" key="1">
    <citation type="journal article" date="2019" name="Int. J. Syst. Evol. Microbiol.">
        <title>The Global Catalogue of Microorganisms (GCM) 10K type strain sequencing project: providing services to taxonomists for standard genome sequencing and annotation.</title>
        <authorList>
            <consortium name="The Broad Institute Genomics Platform"/>
            <consortium name="The Broad Institute Genome Sequencing Center for Infectious Disease"/>
            <person name="Wu L."/>
            <person name="Ma J."/>
        </authorList>
    </citation>
    <scope>NUCLEOTIDE SEQUENCE [LARGE SCALE GENOMIC DNA]</scope>
    <source>
        <strain evidence="8">CGMCC 4.1621</strain>
    </source>
</reference>
<dbReference type="CDD" id="cd00397">
    <property type="entry name" value="DNA_BRE_C"/>
    <property type="match status" value="1"/>
</dbReference>
<dbReference type="Gene3D" id="1.10.150.130">
    <property type="match status" value="1"/>
</dbReference>
<dbReference type="InterPro" id="IPR013762">
    <property type="entry name" value="Integrase-like_cat_sf"/>
</dbReference>
<dbReference type="InterPro" id="IPR002104">
    <property type="entry name" value="Integrase_catalytic"/>
</dbReference>
<dbReference type="PANTHER" id="PTHR30349">
    <property type="entry name" value="PHAGE INTEGRASE-RELATED"/>
    <property type="match status" value="1"/>
</dbReference>
<dbReference type="InterPro" id="IPR044068">
    <property type="entry name" value="CB"/>
</dbReference>
<dbReference type="EMBL" id="JBHSZV010000032">
    <property type="protein sequence ID" value="MFC7062762.1"/>
    <property type="molecule type" value="Genomic_DNA"/>
</dbReference>
<keyword evidence="2 4" id="KW-0238">DNA-binding</keyword>
<dbReference type="Proteomes" id="UP001596410">
    <property type="component" value="Unassembled WGS sequence"/>
</dbReference>
<dbReference type="PANTHER" id="PTHR30349:SF41">
    <property type="entry name" value="INTEGRASE_RECOMBINASE PROTEIN MJ0367-RELATED"/>
    <property type="match status" value="1"/>
</dbReference>
<comment type="similarity">
    <text evidence="1">Belongs to the 'phage' integrase family.</text>
</comment>
<dbReference type="SUPFAM" id="SSF56349">
    <property type="entry name" value="DNA breaking-rejoining enzymes"/>
    <property type="match status" value="1"/>
</dbReference>
<sequence>MRKNRRDNRLSPYEIETVERTLKGTEISFDVALQKFLADGERKALREFTLHYYQKECEDFRRYLVRFEKSLDLNLVVRKDIDDYIDDMKHERQLKVGTINTKLRAIRTLFNFLDDGKYIDNNPMRKYPLLKDRKANIETFNLTQLKKLLNSPDLRTFTGQRDYTYLLLLVETGLRLNEVAGVLVEDVKLSEGQIFVRNTKNHLHRYVPIQSKMKEQLSRYLKIRGTCETGHLFVTIDETRMTRNALQRLVAIHGKRAGIKGVRCSPHTLRHTFAKLSVMNGAGIFELQKILGHSSMEMVRVYVNLFSSEVSEKHKSFSPLKDLDI</sequence>
<proteinExistence type="inferred from homology"/>
<dbReference type="PROSITE" id="PS51898">
    <property type="entry name" value="TYR_RECOMBINASE"/>
    <property type="match status" value="1"/>
</dbReference>
<name>A0ABW2EQC7_9BACI</name>
<evidence type="ECO:0000256" key="4">
    <source>
        <dbReference type="PROSITE-ProRule" id="PRU01248"/>
    </source>
</evidence>
<feature type="domain" description="Tyr recombinase" evidence="5">
    <location>
        <begin position="135"/>
        <end position="315"/>
    </location>
</feature>
<evidence type="ECO:0000313" key="8">
    <source>
        <dbReference type="Proteomes" id="UP001596410"/>
    </source>
</evidence>
<dbReference type="InterPro" id="IPR010998">
    <property type="entry name" value="Integrase_recombinase_N"/>
</dbReference>
<evidence type="ECO:0000256" key="3">
    <source>
        <dbReference type="ARBA" id="ARBA00023172"/>
    </source>
</evidence>
<dbReference type="Pfam" id="PF00589">
    <property type="entry name" value="Phage_integrase"/>
    <property type="match status" value="1"/>
</dbReference>
<comment type="caution">
    <text evidence="7">The sequence shown here is derived from an EMBL/GenBank/DDBJ whole genome shotgun (WGS) entry which is preliminary data.</text>
</comment>
<dbReference type="PROSITE" id="PS51900">
    <property type="entry name" value="CB"/>
    <property type="match status" value="1"/>
</dbReference>
<protein>
    <submittedName>
        <fullName evidence="7">Tyrosine-type recombinase/integrase</fullName>
    </submittedName>
</protein>
<organism evidence="7 8">
    <name type="scientific">Halobacillus seohaensis</name>
    <dbReference type="NCBI Taxonomy" id="447421"/>
    <lineage>
        <taxon>Bacteria</taxon>
        <taxon>Bacillati</taxon>
        <taxon>Bacillota</taxon>
        <taxon>Bacilli</taxon>
        <taxon>Bacillales</taxon>
        <taxon>Bacillaceae</taxon>
        <taxon>Halobacillus</taxon>
    </lineage>
</organism>
<evidence type="ECO:0000256" key="2">
    <source>
        <dbReference type="ARBA" id="ARBA00023125"/>
    </source>
</evidence>